<dbReference type="InterPro" id="IPR019026">
    <property type="entry name" value="Peptidase_M64_IgA"/>
</dbReference>
<dbReference type="Gene3D" id="2.60.40.290">
    <property type="match status" value="1"/>
</dbReference>
<dbReference type="RefSeq" id="WP_397089825.1">
    <property type="nucleotide sequence ID" value="NZ_JBITGY010000013.1"/>
</dbReference>
<evidence type="ECO:0000259" key="1">
    <source>
        <dbReference type="PROSITE" id="PS51173"/>
    </source>
</evidence>
<accession>A0ABW7Z7B5</accession>
<evidence type="ECO:0000313" key="2">
    <source>
        <dbReference type="EMBL" id="MFI6504067.1"/>
    </source>
</evidence>
<dbReference type="Proteomes" id="UP001612741">
    <property type="component" value="Unassembled WGS sequence"/>
</dbReference>
<reference evidence="2 3" key="1">
    <citation type="submission" date="2024-10" db="EMBL/GenBank/DDBJ databases">
        <title>The Natural Products Discovery Center: Release of the First 8490 Sequenced Strains for Exploring Actinobacteria Biosynthetic Diversity.</title>
        <authorList>
            <person name="Kalkreuter E."/>
            <person name="Kautsar S.A."/>
            <person name="Yang D."/>
            <person name="Bader C.D."/>
            <person name="Teijaro C.N."/>
            <person name="Fluegel L."/>
            <person name="Davis C.M."/>
            <person name="Simpson J.R."/>
            <person name="Lauterbach L."/>
            <person name="Steele A.D."/>
            <person name="Gui C."/>
            <person name="Meng S."/>
            <person name="Li G."/>
            <person name="Viehrig K."/>
            <person name="Ye F."/>
            <person name="Su P."/>
            <person name="Kiefer A.F."/>
            <person name="Nichols A."/>
            <person name="Cepeda A.J."/>
            <person name="Yan W."/>
            <person name="Fan B."/>
            <person name="Jiang Y."/>
            <person name="Adhikari A."/>
            <person name="Zheng C.-J."/>
            <person name="Schuster L."/>
            <person name="Cowan T.M."/>
            <person name="Smanski M.J."/>
            <person name="Chevrette M.G."/>
            <person name="De Carvalho L.P.S."/>
            <person name="Shen B."/>
        </authorList>
    </citation>
    <scope>NUCLEOTIDE SEQUENCE [LARGE SCALE GENOMIC DNA]</scope>
    <source>
        <strain evidence="2 3">NPDC050545</strain>
    </source>
</reference>
<dbReference type="InterPro" id="IPR001919">
    <property type="entry name" value="CBD2"/>
</dbReference>
<dbReference type="SUPFAM" id="SSF49384">
    <property type="entry name" value="Carbohydrate-binding domain"/>
    <property type="match status" value="1"/>
</dbReference>
<evidence type="ECO:0000313" key="3">
    <source>
        <dbReference type="Proteomes" id="UP001612741"/>
    </source>
</evidence>
<dbReference type="Pfam" id="PF09471">
    <property type="entry name" value="Peptidase_M64"/>
    <property type="match status" value="1"/>
</dbReference>
<dbReference type="EMBL" id="JBITGY010000013">
    <property type="protein sequence ID" value="MFI6504067.1"/>
    <property type="molecule type" value="Genomic_DNA"/>
</dbReference>
<dbReference type="InterPro" id="IPR008965">
    <property type="entry name" value="CBM2/CBM3_carb-bd_dom_sf"/>
</dbReference>
<proteinExistence type="predicted"/>
<dbReference type="Pfam" id="PF00553">
    <property type="entry name" value="CBM_2"/>
    <property type="match status" value="1"/>
</dbReference>
<dbReference type="InterPro" id="IPR012291">
    <property type="entry name" value="CBM2_carb-bd_dom_sf"/>
</dbReference>
<feature type="domain" description="CBM2" evidence="1">
    <location>
        <begin position="397"/>
        <end position="503"/>
    </location>
</feature>
<name>A0ABW7Z7B5_9ACTN</name>
<protein>
    <submittedName>
        <fullName evidence="2">M64 family metallopeptidase</fullName>
    </submittedName>
</protein>
<dbReference type="InterPro" id="IPR024079">
    <property type="entry name" value="MetalloPept_cat_dom_sf"/>
</dbReference>
<organism evidence="2 3">
    <name type="scientific">Nonomuraea typhae</name>
    <dbReference type="NCBI Taxonomy" id="2603600"/>
    <lineage>
        <taxon>Bacteria</taxon>
        <taxon>Bacillati</taxon>
        <taxon>Actinomycetota</taxon>
        <taxon>Actinomycetes</taxon>
        <taxon>Streptosporangiales</taxon>
        <taxon>Streptosporangiaceae</taxon>
        <taxon>Nonomuraea</taxon>
    </lineage>
</organism>
<comment type="caution">
    <text evidence="2">The sequence shown here is derived from an EMBL/GenBank/DDBJ whole genome shotgun (WGS) entry which is preliminary data.</text>
</comment>
<gene>
    <name evidence="2" type="ORF">ACIBG2_42245</name>
</gene>
<dbReference type="PROSITE" id="PS51173">
    <property type="entry name" value="CBM2"/>
    <property type="match status" value="1"/>
</dbReference>
<keyword evidence="3" id="KW-1185">Reference proteome</keyword>
<dbReference type="SMART" id="SM00637">
    <property type="entry name" value="CBD_II"/>
    <property type="match status" value="1"/>
</dbReference>
<sequence length="503" mass="53633">MAFSGVFAATVPAHAGPEVEIPHEVFHPDGTIHRITTPPPNPPRVRALAPAPSRLRQVEVNGPSENRIDLVILGDGFTAAEQGDFATEVDKAVTAITGREPYTSYRKLFNIWRIEIDSPESGVSGDPTPDVKKNTPLGSAFYCGGGGVERALCVDTTAVWQYAQALLPQADQLLVLANSHKYGGVGYEKIGTFSRNPQATEVVLHELGHSQGRLADEYDYDGPETWPGGEPVEANVTADQTAAKWSLWKGEQTPDGGLIGAVEGGKYSRKNIWRPSDNSLMRSLGQQFSLVNREKLVQSFYDQTKPVDSASTPSGQTHNPAAALELKTLDVPLTVAWTADGQPVAAWAGKKTLTPADLGGVGRDTYALKATVTDPTAFVRNPIYKPYLTQTLSWTVARNNGNGATAVFAKTGDWGTGFEGAVTVKAGLTTLPSWKVEFDVPAGVVINSAWDADMTRNGDHYTFTSKSWAGPLNPGATAKFGLTGAPGNFAGPLNCKLNGNPCS</sequence>
<dbReference type="Gene3D" id="3.40.390.10">
    <property type="entry name" value="Collagenase (Catalytic Domain)"/>
    <property type="match status" value="1"/>
</dbReference>